<dbReference type="RefSeq" id="WP_152891183.1">
    <property type="nucleotide sequence ID" value="NZ_VJZD01000099.1"/>
</dbReference>
<evidence type="ECO:0000313" key="1">
    <source>
        <dbReference type="EMBL" id="MPY34095.1"/>
    </source>
</evidence>
<dbReference type="Proteomes" id="UP000325849">
    <property type="component" value="Unassembled WGS sequence"/>
</dbReference>
<reference evidence="1 2" key="1">
    <citation type="submission" date="2019-07" db="EMBL/GenBank/DDBJ databases">
        <title>New species of Amycolatopsis and Streptomyces.</title>
        <authorList>
            <person name="Duangmal K."/>
            <person name="Teo W.F.A."/>
            <person name="Lipun K."/>
        </authorList>
    </citation>
    <scope>NUCLEOTIDE SEQUENCE [LARGE SCALE GENOMIC DNA]</scope>
    <source>
        <strain evidence="1 2">NBRC 109810</strain>
    </source>
</reference>
<dbReference type="EMBL" id="VJZD01000099">
    <property type="protein sequence ID" value="MPY34095.1"/>
    <property type="molecule type" value="Genomic_DNA"/>
</dbReference>
<comment type="caution">
    <text evidence="1">The sequence shown here is derived from an EMBL/GenBank/DDBJ whole genome shotgun (WGS) entry which is preliminary data.</text>
</comment>
<name>A0A5N8VJF4_9ACTN</name>
<sequence length="106" mass="11541">MQPTTYKPGDRVIVPAISLCPIEYINGPTEPPVEGVITGPSTPFCSTCHCTPTDPDHNGDGSLCCPGPHYFVRFDCPHPCQSGAAHEHVMTFATHEITEYRHLHAV</sequence>
<protein>
    <submittedName>
        <fullName evidence="1">Uncharacterized protein</fullName>
    </submittedName>
</protein>
<proteinExistence type="predicted"/>
<accession>A0A5N8VJF4</accession>
<evidence type="ECO:0000313" key="2">
    <source>
        <dbReference type="Proteomes" id="UP000325849"/>
    </source>
</evidence>
<keyword evidence="2" id="KW-1185">Reference proteome</keyword>
<organism evidence="1 2">
    <name type="scientific">Streptomyces adustus</name>
    <dbReference type="NCBI Taxonomy" id="1609272"/>
    <lineage>
        <taxon>Bacteria</taxon>
        <taxon>Bacillati</taxon>
        <taxon>Actinomycetota</taxon>
        <taxon>Actinomycetes</taxon>
        <taxon>Kitasatosporales</taxon>
        <taxon>Streptomycetaceae</taxon>
        <taxon>Streptomyces</taxon>
    </lineage>
</organism>
<dbReference type="AlphaFoldDB" id="A0A5N8VJF4"/>
<gene>
    <name evidence="1" type="ORF">FNH09_23455</name>
</gene>